<feature type="region of interest" description="Disordered" evidence="1">
    <location>
        <begin position="80"/>
        <end position="104"/>
    </location>
</feature>
<evidence type="ECO:0000313" key="4">
    <source>
        <dbReference type="Proteomes" id="UP001499930"/>
    </source>
</evidence>
<evidence type="ECO:0000313" key="3">
    <source>
        <dbReference type="EMBL" id="GAA3020727.1"/>
    </source>
</evidence>
<feature type="transmembrane region" description="Helical" evidence="2">
    <location>
        <begin position="414"/>
        <end position="434"/>
    </location>
</feature>
<proteinExistence type="predicted"/>
<feature type="compositionally biased region" description="Low complexity" evidence="1">
    <location>
        <begin position="166"/>
        <end position="183"/>
    </location>
</feature>
<evidence type="ECO:0000256" key="1">
    <source>
        <dbReference type="SAM" id="MobiDB-lite"/>
    </source>
</evidence>
<feature type="compositionally biased region" description="Low complexity" evidence="1">
    <location>
        <begin position="123"/>
        <end position="133"/>
    </location>
</feature>
<feature type="compositionally biased region" description="Basic and acidic residues" evidence="1">
    <location>
        <begin position="314"/>
        <end position="323"/>
    </location>
</feature>
<feature type="compositionally biased region" description="Basic residues" evidence="1">
    <location>
        <begin position="324"/>
        <end position="340"/>
    </location>
</feature>
<feature type="compositionally biased region" description="Low complexity" evidence="1">
    <location>
        <begin position="85"/>
        <end position="104"/>
    </location>
</feature>
<feature type="compositionally biased region" description="Acidic residues" evidence="1">
    <location>
        <begin position="140"/>
        <end position="150"/>
    </location>
</feature>
<gene>
    <name evidence="3" type="ORF">GCM10017559_51520</name>
</gene>
<reference evidence="3 4" key="1">
    <citation type="journal article" date="2019" name="Int. J. Syst. Evol. Microbiol.">
        <title>The Global Catalogue of Microorganisms (GCM) 10K type strain sequencing project: providing services to taxonomists for standard genome sequencing and annotation.</title>
        <authorList>
            <consortium name="The Broad Institute Genomics Platform"/>
            <consortium name="The Broad Institute Genome Sequencing Center for Infectious Disease"/>
            <person name="Wu L."/>
            <person name="Ma J."/>
        </authorList>
    </citation>
    <scope>NUCLEOTIDE SEQUENCE [LARGE SCALE GENOMIC DNA]</scope>
    <source>
        <strain evidence="3 4">JCM 3106</strain>
    </source>
</reference>
<dbReference type="RefSeq" id="WP_344899681.1">
    <property type="nucleotide sequence ID" value="NZ_BAAAWD010000014.1"/>
</dbReference>
<name>A0ABN3Y6J9_9ACTN</name>
<dbReference type="Proteomes" id="UP001499930">
    <property type="component" value="Unassembled WGS sequence"/>
</dbReference>
<keyword evidence="2" id="KW-1133">Transmembrane helix</keyword>
<protein>
    <submittedName>
        <fullName evidence="3">Uncharacterized protein</fullName>
    </submittedName>
</protein>
<keyword evidence="4" id="KW-1185">Reference proteome</keyword>
<feature type="compositionally biased region" description="Acidic residues" evidence="1">
    <location>
        <begin position="189"/>
        <end position="201"/>
    </location>
</feature>
<organism evidence="3 4">
    <name type="scientific">Streptosporangium longisporum</name>
    <dbReference type="NCBI Taxonomy" id="46187"/>
    <lineage>
        <taxon>Bacteria</taxon>
        <taxon>Bacillati</taxon>
        <taxon>Actinomycetota</taxon>
        <taxon>Actinomycetes</taxon>
        <taxon>Streptosporangiales</taxon>
        <taxon>Streptosporangiaceae</taxon>
        <taxon>Streptosporangium</taxon>
    </lineage>
</organism>
<feature type="compositionally biased region" description="Pro residues" evidence="1">
    <location>
        <begin position="202"/>
        <end position="278"/>
    </location>
</feature>
<keyword evidence="2" id="KW-0472">Membrane</keyword>
<sequence length="481" mass="49891">MIERTDQLVLDYVAKVADAAHGVLPPRQRIDFVTGLRRRIDAERTGTDDPAAVARMLAGFGDPVELVGQELRRLGRQEASRLPGVPAHASPAHASPALASPSSASPASAVASAASAYASSDVVPAPASPLAAPTSRDPGDPDGPDNDGDDAGVPAPRRPVRGHPYASSSPSDPSVSPDRASVPGRRSEDEWDDAVEGDPPTEEIPPVPPAPLTPPAPDPSAPPVPDPLAPPVPNPVAPPAPDPLAPSVPDPLAPSVPDPLAPSVPDPLAPPVPGPVPQTEPGEEGEPRGKGPGNGDAPGKGSVRPGMPPGVARGVREAEERLAKKQARARPGLLRRNRPPRSREDIVPGTQDARTILLGHRLETVGMALLTLAGLLIPFPFATIAIFTVPVLVWAVGAVVVVACQAWLPADKVIGIVSPMLSYTLGGGLVALVRARGDIGRVVEEFFTISGLMFLLGTAWGVFWLTYRLLNPVIQPGRGRR</sequence>
<dbReference type="EMBL" id="BAAAWD010000014">
    <property type="protein sequence ID" value="GAA3020727.1"/>
    <property type="molecule type" value="Genomic_DNA"/>
</dbReference>
<accession>A0ABN3Y6J9</accession>
<keyword evidence="2" id="KW-0812">Transmembrane</keyword>
<feature type="region of interest" description="Disordered" evidence="1">
    <location>
        <begin position="123"/>
        <end position="348"/>
    </location>
</feature>
<feature type="transmembrane region" description="Helical" evidence="2">
    <location>
        <begin position="446"/>
        <end position="467"/>
    </location>
</feature>
<evidence type="ECO:0000256" key="2">
    <source>
        <dbReference type="SAM" id="Phobius"/>
    </source>
</evidence>
<comment type="caution">
    <text evidence="3">The sequence shown here is derived from an EMBL/GenBank/DDBJ whole genome shotgun (WGS) entry which is preliminary data.</text>
</comment>